<protein>
    <submittedName>
        <fullName evidence="1">Uncharacterized protein</fullName>
    </submittedName>
</protein>
<evidence type="ECO:0000313" key="2">
    <source>
        <dbReference type="Proteomes" id="UP000256708"/>
    </source>
</evidence>
<dbReference type="EMBL" id="QRGR01000004">
    <property type="protein sequence ID" value="RDV16545.1"/>
    <property type="molecule type" value="Genomic_DNA"/>
</dbReference>
<comment type="caution">
    <text evidence="1">The sequence shown here is derived from an EMBL/GenBank/DDBJ whole genome shotgun (WGS) entry which is preliminary data.</text>
</comment>
<sequence length="61" mass="6950">MMCTWRKESLGQAKGINYRTKKAAPVLSEAAFVDRRSELSNFIHMDLTTLANYLMVGEEEP</sequence>
<dbReference type="Proteomes" id="UP000256708">
    <property type="component" value="Unassembled WGS sequence"/>
</dbReference>
<accession>A0A3D8LGL6</accession>
<name>A0A3D8LGL6_9BACT</name>
<dbReference type="AlphaFoldDB" id="A0A3D8LGL6"/>
<reference evidence="2" key="1">
    <citation type="submission" date="2018-08" db="EMBL/GenBank/DDBJ databases">
        <authorList>
            <person name="Liu Z.-W."/>
            <person name="Du Z.-J."/>
        </authorList>
    </citation>
    <scope>NUCLEOTIDE SEQUENCE [LARGE SCALE GENOMIC DNA]</scope>
    <source>
        <strain evidence="2">H4X</strain>
    </source>
</reference>
<gene>
    <name evidence="1" type="ORF">DXT99_04960</name>
</gene>
<keyword evidence="2" id="KW-1185">Reference proteome</keyword>
<proteinExistence type="predicted"/>
<organism evidence="1 2">
    <name type="scientific">Pontibacter diazotrophicus</name>
    <dbReference type="NCBI Taxonomy" id="1400979"/>
    <lineage>
        <taxon>Bacteria</taxon>
        <taxon>Pseudomonadati</taxon>
        <taxon>Bacteroidota</taxon>
        <taxon>Cytophagia</taxon>
        <taxon>Cytophagales</taxon>
        <taxon>Hymenobacteraceae</taxon>
        <taxon>Pontibacter</taxon>
    </lineage>
</organism>
<evidence type="ECO:0000313" key="1">
    <source>
        <dbReference type="EMBL" id="RDV16545.1"/>
    </source>
</evidence>